<organism evidence="2 3">
    <name type="scientific">Paenibacillus cremeus</name>
    <dbReference type="NCBI Taxonomy" id="2163881"/>
    <lineage>
        <taxon>Bacteria</taxon>
        <taxon>Bacillati</taxon>
        <taxon>Bacillota</taxon>
        <taxon>Bacilli</taxon>
        <taxon>Bacillales</taxon>
        <taxon>Paenibacillaceae</taxon>
        <taxon>Paenibacillus</taxon>
    </lineage>
</organism>
<accession>A0A559KAE9</accession>
<evidence type="ECO:0000313" key="3">
    <source>
        <dbReference type="Proteomes" id="UP000317036"/>
    </source>
</evidence>
<sequence length="126" mass="13204">MIRRSGYRWLTTVGFLLAMAFCIFFGVTLATQGTERINGPMVKATAEPQAAQGRAYSAAPAGSKTASAAAVKPTPPAPAKAKLEPIEPPGGDTGINRVGNKAGDLLQILAYHGIRMIVALFEALLH</sequence>
<proteinExistence type="predicted"/>
<dbReference type="RefSeq" id="WP_144848196.1">
    <property type="nucleotide sequence ID" value="NZ_VNJI01000017.1"/>
</dbReference>
<name>A0A559KAE9_9BACL</name>
<keyword evidence="3" id="KW-1185">Reference proteome</keyword>
<dbReference type="AlphaFoldDB" id="A0A559KAE9"/>
<gene>
    <name evidence="2" type="ORF">FPZ49_15485</name>
</gene>
<evidence type="ECO:0000256" key="1">
    <source>
        <dbReference type="SAM" id="MobiDB-lite"/>
    </source>
</evidence>
<feature type="region of interest" description="Disordered" evidence="1">
    <location>
        <begin position="67"/>
        <end position="95"/>
    </location>
</feature>
<evidence type="ECO:0000313" key="2">
    <source>
        <dbReference type="EMBL" id="TVY09110.1"/>
    </source>
</evidence>
<dbReference type="OrthoDB" id="2611684at2"/>
<reference evidence="2 3" key="1">
    <citation type="submission" date="2019-07" db="EMBL/GenBank/DDBJ databases">
        <authorList>
            <person name="Kim J."/>
        </authorList>
    </citation>
    <scope>NUCLEOTIDE SEQUENCE [LARGE SCALE GENOMIC DNA]</scope>
    <source>
        <strain evidence="2 3">JC52</strain>
    </source>
</reference>
<protein>
    <submittedName>
        <fullName evidence="2">Uncharacterized protein</fullName>
    </submittedName>
</protein>
<dbReference type="EMBL" id="VNJI01000017">
    <property type="protein sequence ID" value="TVY09110.1"/>
    <property type="molecule type" value="Genomic_DNA"/>
</dbReference>
<dbReference type="Proteomes" id="UP000317036">
    <property type="component" value="Unassembled WGS sequence"/>
</dbReference>
<comment type="caution">
    <text evidence="2">The sequence shown here is derived from an EMBL/GenBank/DDBJ whole genome shotgun (WGS) entry which is preliminary data.</text>
</comment>